<reference evidence="2 3" key="1">
    <citation type="submission" date="2016-11" db="EMBL/GenBank/DDBJ databases">
        <authorList>
            <person name="Varghese N."/>
            <person name="Submissions S."/>
        </authorList>
    </citation>
    <scope>NUCLEOTIDE SEQUENCE [LARGE SCALE GENOMIC DNA]</scope>
    <source>
        <strain evidence="2 3">DSM 19027</strain>
    </source>
</reference>
<dbReference type="EMBL" id="FQZP01000001">
    <property type="protein sequence ID" value="SHI34673.1"/>
    <property type="molecule type" value="Genomic_DNA"/>
</dbReference>
<organism evidence="2 3">
    <name type="scientific">Thermoclostridium caenicola</name>
    <dbReference type="NCBI Taxonomy" id="659425"/>
    <lineage>
        <taxon>Bacteria</taxon>
        <taxon>Bacillati</taxon>
        <taxon>Bacillota</taxon>
        <taxon>Clostridia</taxon>
        <taxon>Eubacteriales</taxon>
        <taxon>Oscillospiraceae</taxon>
        <taxon>Thermoclostridium</taxon>
    </lineage>
</organism>
<protein>
    <submittedName>
        <fullName evidence="2">Uncharacterized protein</fullName>
    </submittedName>
</protein>
<evidence type="ECO:0000313" key="3">
    <source>
        <dbReference type="Proteomes" id="UP000324781"/>
    </source>
</evidence>
<feature type="compositionally biased region" description="Low complexity" evidence="1">
    <location>
        <begin position="83"/>
        <end position="100"/>
    </location>
</feature>
<keyword evidence="3" id="KW-1185">Reference proteome</keyword>
<proteinExistence type="predicted"/>
<dbReference type="PROSITE" id="PS51257">
    <property type="entry name" value="PROKAR_LIPOPROTEIN"/>
    <property type="match status" value="1"/>
</dbReference>
<evidence type="ECO:0000313" key="2">
    <source>
        <dbReference type="EMBL" id="SHI34673.1"/>
    </source>
</evidence>
<feature type="region of interest" description="Disordered" evidence="1">
    <location>
        <begin position="29"/>
        <end position="123"/>
    </location>
</feature>
<dbReference type="RefSeq" id="WP_149677298.1">
    <property type="nucleotide sequence ID" value="NZ_FQZP01000001.1"/>
</dbReference>
<dbReference type="Proteomes" id="UP000324781">
    <property type="component" value="Unassembled WGS sequence"/>
</dbReference>
<name>A0A1M6AEN9_9FIRM</name>
<dbReference type="OrthoDB" id="1665909at2"/>
<evidence type="ECO:0000256" key="1">
    <source>
        <dbReference type="SAM" id="MobiDB-lite"/>
    </source>
</evidence>
<accession>A0A1M6AEN9</accession>
<feature type="compositionally biased region" description="Polar residues" evidence="1">
    <location>
        <begin position="63"/>
        <end position="77"/>
    </location>
</feature>
<sequence length="262" mass="29207">MKRYTFLTKKWIELLIITILLSGCSISTEDSLQPPQPVEPDYSHCSTATPEAPQTELPALIISESTSPTRSPDNPTTDADKSQTPPATPETAQTELPEPAISETTSQPIPTARIPAPEPPEKFPKGLVTNYDLVLLYNNKELFLDMQKEELIDILDCPITNTEIDNESFDEFTIVTVLFEDGTKAVFTDDTLYSLTVSSNKYITPRGLRVGDSVEKLLKLYGEPEYIHEGVYTYGYYISNYDLFIVTTDNGTVGSIMITMIM</sequence>
<gene>
    <name evidence="2" type="ORF">SAMN05444373_10013</name>
</gene>
<dbReference type="AlphaFoldDB" id="A0A1M6AEN9"/>